<reference evidence="2 3" key="1">
    <citation type="submission" date="2018-08" db="EMBL/GenBank/DDBJ databases">
        <title>A genome reference for cultivated species of the human gut microbiota.</title>
        <authorList>
            <person name="Zou Y."/>
            <person name="Xue W."/>
            <person name="Luo G."/>
        </authorList>
    </citation>
    <scope>NUCLEOTIDE SEQUENCE [LARGE SCALE GENOMIC DNA]</scope>
    <source>
        <strain evidence="2 3">TF06-40</strain>
    </source>
</reference>
<comment type="caution">
    <text evidence="2">The sequence shown here is derived from an EMBL/GenBank/DDBJ whole genome shotgun (WGS) entry which is preliminary data.</text>
</comment>
<keyword evidence="1" id="KW-1133">Transmembrane helix</keyword>
<evidence type="ECO:0000313" key="3">
    <source>
        <dbReference type="Proteomes" id="UP000261187"/>
    </source>
</evidence>
<feature type="transmembrane region" description="Helical" evidence="1">
    <location>
        <begin position="14"/>
        <end position="34"/>
    </location>
</feature>
<name>A0AA92SVU8_9BACT</name>
<sequence length="87" mass="10508">MKNIIEAFMKEEQAIFIMALCLLLFAIVMSYAMVQDYRIYLDENYKARYSFCDFIKRGRYYIYLFLGLTFVIILGFTVYLMAMRENM</sequence>
<evidence type="ECO:0000256" key="1">
    <source>
        <dbReference type="SAM" id="Phobius"/>
    </source>
</evidence>
<gene>
    <name evidence="2" type="ORF">DXC61_15100</name>
</gene>
<proteinExistence type="predicted"/>
<evidence type="ECO:0000313" key="2">
    <source>
        <dbReference type="EMBL" id="RGL54322.1"/>
    </source>
</evidence>
<accession>A0AA92SVU8</accession>
<dbReference type="Proteomes" id="UP000261187">
    <property type="component" value="Unassembled WGS sequence"/>
</dbReference>
<dbReference type="RefSeq" id="WP_117695813.1">
    <property type="nucleotide sequence ID" value="NZ_QSSA01000061.1"/>
</dbReference>
<dbReference type="AlphaFoldDB" id="A0AA92SVU8"/>
<keyword evidence="1" id="KW-0472">Membrane</keyword>
<organism evidence="2 3">
    <name type="scientific">Segatella copri</name>
    <dbReference type="NCBI Taxonomy" id="165179"/>
    <lineage>
        <taxon>Bacteria</taxon>
        <taxon>Pseudomonadati</taxon>
        <taxon>Bacteroidota</taxon>
        <taxon>Bacteroidia</taxon>
        <taxon>Bacteroidales</taxon>
        <taxon>Prevotellaceae</taxon>
        <taxon>Segatella</taxon>
    </lineage>
</organism>
<protein>
    <submittedName>
        <fullName evidence="2">Uncharacterized protein</fullName>
    </submittedName>
</protein>
<keyword evidence="1" id="KW-0812">Transmembrane</keyword>
<feature type="transmembrane region" description="Helical" evidence="1">
    <location>
        <begin position="60"/>
        <end position="82"/>
    </location>
</feature>
<dbReference type="EMBL" id="QSSA01000061">
    <property type="protein sequence ID" value="RGL54322.1"/>
    <property type="molecule type" value="Genomic_DNA"/>
</dbReference>